<dbReference type="Proteomes" id="UP001590950">
    <property type="component" value="Unassembled WGS sequence"/>
</dbReference>
<dbReference type="EMBL" id="JBEFKJ010000035">
    <property type="protein sequence ID" value="KAL2038038.1"/>
    <property type="molecule type" value="Genomic_DNA"/>
</dbReference>
<comment type="caution">
    <text evidence="1">The sequence shown here is derived from an EMBL/GenBank/DDBJ whole genome shotgun (WGS) entry which is preliminary data.</text>
</comment>
<proteinExistence type="predicted"/>
<keyword evidence="2" id="KW-1185">Reference proteome</keyword>
<organism evidence="1 2">
    <name type="scientific">Stereocaulon virgatum</name>
    <dbReference type="NCBI Taxonomy" id="373712"/>
    <lineage>
        <taxon>Eukaryota</taxon>
        <taxon>Fungi</taxon>
        <taxon>Dikarya</taxon>
        <taxon>Ascomycota</taxon>
        <taxon>Pezizomycotina</taxon>
        <taxon>Lecanoromycetes</taxon>
        <taxon>OSLEUM clade</taxon>
        <taxon>Lecanoromycetidae</taxon>
        <taxon>Lecanorales</taxon>
        <taxon>Lecanorineae</taxon>
        <taxon>Stereocaulaceae</taxon>
        <taxon>Stereocaulon</taxon>
    </lineage>
</organism>
<name>A0ABR3ZXF0_9LECA</name>
<accession>A0ABR3ZXF0</accession>
<sequence>MSIQATRKGMELRALVAESKRTVAIELIQGLNQANSTLAAQSNGRRSAFQGIYNIEATPCYPSNFTQGRGLDTVQVPTHGIGLDKSYWNNASGYSYVDAAAAAGYATFAYSRSGVMNLDLSV</sequence>
<reference evidence="1 2" key="1">
    <citation type="submission" date="2024-09" db="EMBL/GenBank/DDBJ databases">
        <title>Rethinking Asexuality: The Enigmatic Case of Functional Sexual Genes in Lepraria (Stereocaulaceae).</title>
        <authorList>
            <person name="Doellman M."/>
            <person name="Sun Y."/>
            <person name="Barcenas-Pena A."/>
            <person name="Lumbsch H.T."/>
            <person name="Grewe F."/>
        </authorList>
    </citation>
    <scope>NUCLEOTIDE SEQUENCE [LARGE SCALE GENOMIC DNA]</scope>
    <source>
        <strain evidence="1 2">Mercado 3170</strain>
    </source>
</reference>
<evidence type="ECO:0000313" key="1">
    <source>
        <dbReference type="EMBL" id="KAL2038038.1"/>
    </source>
</evidence>
<gene>
    <name evidence="1" type="ORF">N7G274_009258</name>
</gene>
<evidence type="ECO:0000313" key="2">
    <source>
        <dbReference type="Proteomes" id="UP001590950"/>
    </source>
</evidence>
<protein>
    <submittedName>
        <fullName evidence="1">Uncharacterized protein</fullName>
    </submittedName>
</protein>